<dbReference type="EMBL" id="BARU01040174">
    <property type="protein sequence ID" value="GAH88593.1"/>
    <property type="molecule type" value="Genomic_DNA"/>
</dbReference>
<dbReference type="InterPro" id="IPR002825">
    <property type="entry name" value="Pept_S49_ser-pept_pro"/>
</dbReference>
<evidence type="ECO:0008006" key="2">
    <source>
        <dbReference type="Google" id="ProtNLM"/>
    </source>
</evidence>
<dbReference type="GO" id="GO:0016020">
    <property type="term" value="C:membrane"/>
    <property type="evidence" value="ECO:0007669"/>
    <property type="project" value="InterPro"/>
</dbReference>
<dbReference type="SUPFAM" id="SSF52096">
    <property type="entry name" value="ClpP/crotonase"/>
    <property type="match status" value="1"/>
</dbReference>
<gene>
    <name evidence="1" type="ORF">S03H2_62154</name>
</gene>
<organism evidence="1">
    <name type="scientific">marine sediment metagenome</name>
    <dbReference type="NCBI Taxonomy" id="412755"/>
    <lineage>
        <taxon>unclassified sequences</taxon>
        <taxon>metagenomes</taxon>
        <taxon>ecological metagenomes</taxon>
    </lineage>
</organism>
<dbReference type="InterPro" id="IPR029045">
    <property type="entry name" value="ClpP/crotonase-like_dom_sf"/>
</dbReference>
<name>X1L354_9ZZZZ</name>
<sequence length="235" mass="26104">RIVKESPTEKGVDLFLYTRGGDINAVWPTACLLKDFDKDFEVLVPFRAHSAGTMLALAANKIVMTRLGELSPIDPTTGNQFNPSDPADPQKRLGISVEDVRAYQDFLRDTFTLIRDGASENVDIGQERILLHPFIQKLVDTTHPLALGNVHRVHQLVSQLAKKLLQFHSTPGQDLDVVVRALTVDAFSHQHMIGAEEAIETLGSGLVEKASEDLESKLDELLKGYEDDFHLRTPL</sequence>
<dbReference type="PANTHER" id="PTHR35984">
    <property type="entry name" value="PERIPLASMIC SERINE PROTEASE"/>
    <property type="match status" value="1"/>
</dbReference>
<protein>
    <recommendedName>
        <fullName evidence="2">Peptidase S49 domain-containing protein</fullName>
    </recommendedName>
</protein>
<dbReference type="Pfam" id="PF01972">
    <property type="entry name" value="SDH_protease"/>
    <property type="match status" value="1"/>
</dbReference>
<comment type="caution">
    <text evidence="1">The sequence shown here is derived from an EMBL/GenBank/DDBJ whole genome shotgun (WGS) entry which is preliminary data.</text>
</comment>
<feature type="non-terminal residue" evidence="1">
    <location>
        <position position="235"/>
    </location>
</feature>
<proteinExistence type="predicted"/>
<evidence type="ECO:0000313" key="1">
    <source>
        <dbReference type="EMBL" id="GAH88593.1"/>
    </source>
</evidence>
<dbReference type="AlphaFoldDB" id="X1L354"/>
<dbReference type="Gene3D" id="3.90.226.10">
    <property type="entry name" value="2-enoyl-CoA Hydratase, Chain A, domain 1"/>
    <property type="match status" value="1"/>
</dbReference>
<reference evidence="1" key="1">
    <citation type="journal article" date="2014" name="Front. Microbiol.">
        <title>High frequency of phylogenetically diverse reductive dehalogenase-homologous genes in deep subseafloor sedimentary metagenomes.</title>
        <authorList>
            <person name="Kawai M."/>
            <person name="Futagami T."/>
            <person name="Toyoda A."/>
            <person name="Takaki Y."/>
            <person name="Nishi S."/>
            <person name="Hori S."/>
            <person name="Arai W."/>
            <person name="Tsubouchi T."/>
            <person name="Morono Y."/>
            <person name="Uchiyama I."/>
            <person name="Ito T."/>
            <person name="Fujiyama A."/>
            <person name="Inagaki F."/>
            <person name="Takami H."/>
        </authorList>
    </citation>
    <scope>NUCLEOTIDE SEQUENCE</scope>
    <source>
        <strain evidence="1">Expedition CK06-06</strain>
    </source>
</reference>
<accession>X1L354</accession>
<dbReference type="PANTHER" id="PTHR35984:SF1">
    <property type="entry name" value="PERIPLASMIC SERINE PROTEASE"/>
    <property type="match status" value="1"/>
</dbReference>
<feature type="non-terminal residue" evidence="1">
    <location>
        <position position="1"/>
    </location>
</feature>